<proteinExistence type="inferred from homology"/>
<comment type="similarity">
    <text evidence="1">Belongs to the tryptophan dimethylallyltransferase family.</text>
</comment>
<dbReference type="InterPro" id="IPR017795">
    <property type="entry name" value="ABBA_NscD-like"/>
</dbReference>
<feature type="binding site" evidence="3">
    <location>
        <position position="291"/>
    </location>
    <ligand>
        <name>dimethylallyl diphosphate</name>
        <dbReference type="ChEBI" id="CHEBI:57623"/>
    </ligand>
</feature>
<feature type="binding site" evidence="3">
    <location>
        <position position="202"/>
    </location>
    <ligand>
        <name>dimethylallyl diphosphate</name>
        <dbReference type="ChEBI" id="CHEBI:57623"/>
    </ligand>
</feature>
<feature type="binding site" evidence="3">
    <location>
        <position position="444"/>
    </location>
    <ligand>
        <name>dimethylallyl diphosphate</name>
        <dbReference type="ChEBI" id="CHEBI:57623"/>
    </ligand>
</feature>
<sequence length="459" mass="51922">MPVSPEQNPPTHDITPYALLSQVCNFAGSDQAKWWHSTAPLLCKLLINSNYDVHLQYKYLTLYREHVIPALGPYPEQSECGITATKWKSGMNRAGLPVEFNYNFSQAVVRVGVEPVGPFAGTDQNSFNASAIHDYLHNLNRALPGLDLRRFFHLAEDLLATEEEVRTILGSPKMLSAIGPWKTQTITAMDLQKSGEVLMKVYFYPQVKSRATGIAEEKLLFDAMYKADPEGRLSNQFSNMKGYLAIRNSNSTHSCSKLDGHGHNKDQTTSFFAYLLACDLVEPSKSRIKFYTAELQVDLDTVADVWTFGGRRTDPQTLAGLELLKLLWRLLPIREGFRPPPEGFSEIGKPAKETRIPLMFHFDMVEAHEFPEPQVYIPLFGEDDLAIVDGLTTFFRHVGWESMAEHYKSNFLSYYGETDLTGVAHICSWLSFSYKNGTPYISAYNHSFTKMWQANEADE</sequence>
<feature type="binding site" evidence="3">
    <location>
        <position position="110"/>
    </location>
    <ligand>
        <name>dimethylallyl diphosphate</name>
        <dbReference type="ChEBI" id="CHEBI:57623"/>
    </ligand>
</feature>
<reference evidence="4 5" key="1">
    <citation type="submission" date="2019-03" db="EMBL/GenBank/DDBJ databases">
        <title>The genome sequence of a newly discovered highly antifungal drug resistant Aspergillus species, Aspergillus tanneri NIH 1004.</title>
        <authorList>
            <person name="Mounaud S."/>
            <person name="Singh I."/>
            <person name="Joardar V."/>
            <person name="Pakala S."/>
            <person name="Pakala S."/>
            <person name="Venepally P."/>
            <person name="Hoover J."/>
            <person name="Nierman W."/>
            <person name="Chung J."/>
            <person name="Losada L."/>
        </authorList>
    </citation>
    <scope>NUCLEOTIDE SEQUENCE [LARGE SCALE GENOMIC DNA]</scope>
    <source>
        <strain evidence="4 5">NIH1004</strain>
    </source>
</reference>
<comment type="caution">
    <text evidence="4">The sequence shown here is derived from an EMBL/GenBank/DDBJ whole genome shotgun (WGS) entry which is preliminary data.</text>
</comment>
<dbReference type="GO" id="GO:0009820">
    <property type="term" value="P:alkaloid metabolic process"/>
    <property type="evidence" value="ECO:0007669"/>
    <property type="project" value="InterPro"/>
</dbReference>
<dbReference type="InterPro" id="IPR033964">
    <property type="entry name" value="ABBA"/>
</dbReference>
<evidence type="ECO:0000313" key="4">
    <source>
        <dbReference type="EMBL" id="THC96400.1"/>
    </source>
</evidence>
<protein>
    <recommendedName>
        <fullName evidence="6">Aromatic prenyltransferase (DMATS family)</fullName>
    </recommendedName>
</protein>
<evidence type="ECO:0000256" key="2">
    <source>
        <dbReference type="ARBA" id="ARBA00022679"/>
    </source>
</evidence>
<organism evidence="4 5">
    <name type="scientific">Aspergillus tanneri</name>
    <dbReference type="NCBI Taxonomy" id="1220188"/>
    <lineage>
        <taxon>Eukaryota</taxon>
        <taxon>Fungi</taxon>
        <taxon>Dikarya</taxon>
        <taxon>Ascomycota</taxon>
        <taxon>Pezizomycotina</taxon>
        <taxon>Eurotiomycetes</taxon>
        <taxon>Eurotiomycetidae</taxon>
        <taxon>Eurotiales</taxon>
        <taxon>Aspergillaceae</taxon>
        <taxon>Aspergillus</taxon>
        <taxon>Aspergillus subgen. Circumdati</taxon>
    </lineage>
</organism>
<feature type="binding site" evidence="3">
    <location>
        <position position="287"/>
    </location>
    <ligand>
        <name>dimethylallyl diphosphate</name>
        <dbReference type="ChEBI" id="CHEBI:57623"/>
    </ligand>
</feature>
<dbReference type="VEuPathDB" id="FungiDB:EYZ11_004134"/>
<dbReference type="GO" id="GO:0016765">
    <property type="term" value="F:transferase activity, transferring alkyl or aryl (other than methyl) groups"/>
    <property type="evidence" value="ECO:0007669"/>
    <property type="project" value="InterPro"/>
</dbReference>
<feature type="binding site" evidence="3">
    <location>
        <position position="374"/>
    </location>
    <ligand>
        <name>dimethylallyl diphosphate</name>
        <dbReference type="ChEBI" id="CHEBI:57623"/>
    </ligand>
</feature>
<dbReference type="NCBIfam" id="TIGR03429">
    <property type="entry name" value="arom_pren_DMATS"/>
    <property type="match status" value="1"/>
</dbReference>
<evidence type="ECO:0000256" key="3">
    <source>
        <dbReference type="PIRSR" id="PIRSR000509-1"/>
    </source>
</evidence>
<feature type="binding site" evidence="3">
    <location>
        <position position="204"/>
    </location>
    <ligand>
        <name>L-tryptophan</name>
        <dbReference type="ChEBI" id="CHEBI:57912"/>
    </ligand>
</feature>
<dbReference type="PIRSF" id="PIRSF000509">
    <property type="entry name" value="Trp_DMAT"/>
    <property type="match status" value="1"/>
</dbReference>
<feature type="binding site" evidence="3">
    <location>
        <position position="99"/>
    </location>
    <ligand>
        <name>L-tryptophan</name>
        <dbReference type="ChEBI" id="CHEBI:57912"/>
    </ligand>
</feature>
<dbReference type="Pfam" id="PF11991">
    <property type="entry name" value="Trp_DMAT"/>
    <property type="match status" value="1"/>
</dbReference>
<dbReference type="SFLD" id="SFLDS00036">
    <property type="entry name" value="Aromatic_Prenyltransferase"/>
    <property type="match status" value="1"/>
</dbReference>
<dbReference type="PANTHER" id="PTHR40627:SF3">
    <property type="entry name" value="PRENYLTRANSFERASE ASQH2-RELATED"/>
    <property type="match status" value="1"/>
</dbReference>
<feature type="binding site" evidence="3">
    <location>
        <position position="200"/>
    </location>
    <ligand>
        <name>dimethylallyl diphosphate</name>
        <dbReference type="ChEBI" id="CHEBI:57623"/>
    </ligand>
</feature>
<dbReference type="InterPro" id="IPR012148">
    <property type="entry name" value="ABBA_DMATS-like"/>
</dbReference>
<accession>A0A4S3JLW8</accession>
<dbReference type="AlphaFoldDB" id="A0A4S3JLW8"/>
<dbReference type="CDD" id="cd13929">
    <property type="entry name" value="PT-DMATS_CymD"/>
    <property type="match status" value="1"/>
</dbReference>
<dbReference type="Proteomes" id="UP000308092">
    <property type="component" value="Unassembled WGS sequence"/>
</dbReference>
<evidence type="ECO:0008006" key="6">
    <source>
        <dbReference type="Google" id="ProtNLM"/>
    </source>
</evidence>
<dbReference type="EMBL" id="SOSA01000115">
    <property type="protein sequence ID" value="THC96400.1"/>
    <property type="molecule type" value="Genomic_DNA"/>
</dbReference>
<feature type="binding site" evidence="3">
    <location>
        <position position="376"/>
    </location>
    <ligand>
        <name>dimethylallyl diphosphate</name>
        <dbReference type="ChEBI" id="CHEBI:57623"/>
    </ligand>
</feature>
<evidence type="ECO:0000256" key="1">
    <source>
        <dbReference type="ARBA" id="ARBA00010209"/>
    </source>
</evidence>
<feature type="binding site" evidence="3">
    <location>
        <position position="440"/>
    </location>
    <ligand>
        <name>dimethylallyl diphosphate</name>
        <dbReference type="ChEBI" id="CHEBI:57623"/>
    </ligand>
</feature>
<dbReference type="PANTHER" id="PTHR40627">
    <property type="entry name" value="INDOLE PRENYLTRANSFERASE TDIB-RELATED"/>
    <property type="match status" value="1"/>
</dbReference>
<name>A0A4S3JLW8_9EURO</name>
<dbReference type="SFLD" id="SFLDG01162">
    <property type="entry name" value="I"/>
    <property type="match status" value="1"/>
</dbReference>
<keyword evidence="5" id="KW-1185">Reference proteome</keyword>
<evidence type="ECO:0000313" key="5">
    <source>
        <dbReference type="Proteomes" id="UP000308092"/>
    </source>
</evidence>
<keyword evidence="2" id="KW-0808">Transferase</keyword>
<feature type="binding site" evidence="3">
    <location>
        <position position="289"/>
    </location>
    <ligand>
        <name>dimethylallyl diphosphate</name>
        <dbReference type="ChEBI" id="CHEBI:57623"/>
    </ligand>
</feature>
<gene>
    <name evidence="4" type="ORF">EYZ11_004134</name>
</gene>